<organism evidence="2">
    <name type="scientific">viral metagenome</name>
    <dbReference type="NCBI Taxonomy" id="1070528"/>
    <lineage>
        <taxon>unclassified sequences</taxon>
        <taxon>metagenomes</taxon>
        <taxon>organismal metagenomes</taxon>
    </lineage>
</organism>
<evidence type="ECO:0000313" key="2">
    <source>
        <dbReference type="EMBL" id="QHS95545.1"/>
    </source>
</evidence>
<dbReference type="AlphaFoldDB" id="A0A6C0BSY1"/>
<feature type="transmembrane region" description="Helical" evidence="1">
    <location>
        <begin position="12"/>
        <end position="32"/>
    </location>
</feature>
<accession>A0A6C0BSY1</accession>
<keyword evidence="1" id="KW-1133">Transmembrane helix</keyword>
<keyword evidence="1" id="KW-0812">Transmembrane</keyword>
<sequence length="79" mass="9407">MNFSRILHSEYGRYIISIILGLGLATLFRRVCKERNCLMFRAPDLEEIKQKTYKFNGKHYKFEENPESCDGRKKIVQFS</sequence>
<proteinExistence type="predicted"/>
<name>A0A6C0BSY1_9ZZZZ</name>
<protein>
    <submittedName>
        <fullName evidence="2">Uncharacterized protein</fullName>
    </submittedName>
</protein>
<evidence type="ECO:0000256" key="1">
    <source>
        <dbReference type="SAM" id="Phobius"/>
    </source>
</evidence>
<reference evidence="2" key="1">
    <citation type="journal article" date="2020" name="Nature">
        <title>Giant virus diversity and host interactions through global metagenomics.</title>
        <authorList>
            <person name="Schulz F."/>
            <person name="Roux S."/>
            <person name="Paez-Espino D."/>
            <person name="Jungbluth S."/>
            <person name="Walsh D.A."/>
            <person name="Denef V.J."/>
            <person name="McMahon K.D."/>
            <person name="Konstantinidis K.T."/>
            <person name="Eloe-Fadrosh E.A."/>
            <person name="Kyrpides N.C."/>
            <person name="Woyke T."/>
        </authorList>
    </citation>
    <scope>NUCLEOTIDE SEQUENCE</scope>
    <source>
        <strain evidence="2">GVMAG-M-3300018868-6</strain>
    </source>
</reference>
<keyword evidence="1" id="KW-0472">Membrane</keyword>
<dbReference type="EMBL" id="MN739253">
    <property type="protein sequence ID" value="QHS95545.1"/>
    <property type="molecule type" value="Genomic_DNA"/>
</dbReference>